<dbReference type="InterPro" id="IPR036773">
    <property type="entry name" value="TB_dom_sf"/>
</dbReference>
<evidence type="ECO:0000256" key="4">
    <source>
        <dbReference type="ARBA" id="ARBA00023180"/>
    </source>
</evidence>
<feature type="domain" description="TB" evidence="5">
    <location>
        <begin position="8"/>
        <end position="63"/>
    </location>
</feature>
<evidence type="ECO:0000256" key="3">
    <source>
        <dbReference type="ARBA" id="ARBA00023157"/>
    </source>
</evidence>
<dbReference type="PROSITE" id="PS51364">
    <property type="entry name" value="TB"/>
    <property type="match status" value="1"/>
</dbReference>
<gene>
    <name evidence="6" type="ORF">L798_03983</name>
</gene>
<accession>A0A067QQK7</accession>
<evidence type="ECO:0000256" key="2">
    <source>
        <dbReference type="ARBA" id="ARBA00022737"/>
    </source>
</evidence>
<reference evidence="6 7" key="1">
    <citation type="journal article" date="2014" name="Nat. Commun.">
        <title>Molecular traces of alternative social organization in a termite genome.</title>
        <authorList>
            <person name="Terrapon N."/>
            <person name="Li C."/>
            <person name="Robertson H.M."/>
            <person name="Ji L."/>
            <person name="Meng X."/>
            <person name="Booth W."/>
            <person name="Chen Z."/>
            <person name="Childers C.P."/>
            <person name="Glastad K.M."/>
            <person name="Gokhale K."/>
            <person name="Gowin J."/>
            <person name="Gronenberg W."/>
            <person name="Hermansen R.A."/>
            <person name="Hu H."/>
            <person name="Hunt B.G."/>
            <person name="Huylmans A.K."/>
            <person name="Khalil S.M."/>
            <person name="Mitchell R.D."/>
            <person name="Munoz-Torres M.C."/>
            <person name="Mustard J.A."/>
            <person name="Pan H."/>
            <person name="Reese J.T."/>
            <person name="Scharf M.E."/>
            <person name="Sun F."/>
            <person name="Vogel H."/>
            <person name="Xiao J."/>
            <person name="Yang W."/>
            <person name="Yang Z."/>
            <person name="Yang Z."/>
            <person name="Zhou J."/>
            <person name="Zhu J."/>
            <person name="Brent C.S."/>
            <person name="Elsik C.G."/>
            <person name="Goodisman M.A."/>
            <person name="Liberles D.A."/>
            <person name="Roe R.M."/>
            <person name="Vargo E.L."/>
            <person name="Vilcinskas A."/>
            <person name="Wang J."/>
            <person name="Bornberg-Bauer E."/>
            <person name="Korb J."/>
            <person name="Zhang G."/>
            <person name="Liebig J."/>
        </authorList>
    </citation>
    <scope>NUCLEOTIDE SEQUENCE [LARGE SCALE GENOMIC DNA]</scope>
    <source>
        <tissue evidence="6">Whole organism</tissue>
    </source>
</reference>
<dbReference type="InterPro" id="IPR017878">
    <property type="entry name" value="TB_dom"/>
</dbReference>
<dbReference type="EMBL" id="KK869511">
    <property type="protein sequence ID" value="KDR06815.1"/>
    <property type="molecule type" value="Genomic_DNA"/>
</dbReference>
<proteinExistence type="predicted"/>
<dbReference type="STRING" id="136037.A0A067QQK7"/>
<dbReference type="SUPFAM" id="SSF57581">
    <property type="entry name" value="TB module/8-cys domain"/>
    <property type="match status" value="1"/>
</dbReference>
<evidence type="ECO:0000256" key="1">
    <source>
        <dbReference type="ARBA" id="ARBA00022729"/>
    </source>
</evidence>
<evidence type="ECO:0000259" key="5">
    <source>
        <dbReference type="PROSITE" id="PS51364"/>
    </source>
</evidence>
<keyword evidence="7" id="KW-1185">Reference proteome</keyword>
<dbReference type="AlphaFoldDB" id="A0A067QQK7"/>
<dbReference type="InParanoid" id="A0A067QQK7"/>
<dbReference type="Proteomes" id="UP000027135">
    <property type="component" value="Unassembled WGS sequence"/>
</dbReference>
<keyword evidence="3" id="KW-1015">Disulfide bond</keyword>
<organism evidence="6 7">
    <name type="scientific">Zootermopsis nevadensis</name>
    <name type="common">Dampwood termite</name>
    <dbReference type="NCBI Taxonomy" id="136037"/>
    <lineage>
        <taxon>Eukaryota</taxon>
        <taxon>Metazoa</taxon>
        <taxon>Ecdysozoa</taxon>
        <taxon>Arthropoda</taxon>
        <taxon>Hexapoda</taxon>
        <taxon>Insecta</taxon>
        <taxon>Pterygota</taxon>
        <taxon>Neoptera</taxon>
        <taxon>Polyneoptera</taxon>
        <taxon>Dictyoptera</taxon>
        <taxon>Blattodea</taxon>
        <taxon>Blattoidea</taxon>
        <taxon>Termitoidae</taxon>
        <taxon>Termopsidae</taxon>
        <taxon>Zootermopsis</taxon>
    </lineage>
</organism>
<sequence>MSIDRRQSRCYSKVEEKTGRWRCNQEIDESVTKATCCCTIGKAWGPRCELHPQEGSEEYEFLCPNNNRLQA</sequence>
<keyword evidence="1" id="KW-0732">Signal</keyword>
<evidence type="ECO:0000313" key="7">
    <source>
        <dbReference type="Proteomes" id="UP000027135"/>
    </source>
</evidence>
<dbReference type="Gene3D" id="3.90.290.10">
    <property type="entry name" value="TGF-beta binding (TB) domain"/>
    <property type="match status" value="1"/>
</dbReference>
<keyword evidence="4" id="KW-0325">Glycoprotein</keyword>
<protein>
    <submittedName>
        <fullName evidence="6">Fibrillin-1</fullName>
    </submittedName>
</protein>
<name>A0A067QQK7_ZOONE</name>
<keyword evidence="2" id="KW-0677">Repeat</keyword>
<evidence type="ECO:0000313" key="6">
    <source>
        <dbReference type="EMBL" id="KDR06815.1"/>
    </source>
</evidence>
<dbReference type="Pfam" id="PF00683">
    <property type="entry name" value="TB"/>
    <property type="match status" value="1"/>
</dbReference>